<feature type="modified residue" description="Phosphohistidine" evidence="18">
    <location>
        <position position="891"/>
    </location>
</feature>
<comment type="subcellular location">
    <subcellularLocation>
        <location evidence="2">Cell membrane</location>
        <topology evidence="2">Multi-pass membrane protein</topology>
    </subcellularLocation>
</comment>
<evidence type="ECO:0000256" key="14">
    <source>
        <dbReference type="ARBA" id="ARBA00023026"/>
    </source>
</evidence>
<dbReference type="SMART" id="SM00304">
    <property type="entry name" value="HAMP"/>
    <property type="match status" value="1"/>
</dbReference>
<evidence type="ECO:0000259" key="23">
    <source>
        <dbReference type="PROSITE" id="PS50110"/>
    </source>
</evidence>
<feature type="coiled-coil region" evidence="20">
    <location>
        <begin position="237"/>
        <end position="264"/>
    </location>
</feature>
<dbReference type="PROSITE" id="PS50894">
    <property type="entry name" value="HPT"/>
    <property type="match status" value="1"/>
</dbReference>
<dbReference type="Pfam" id="PF17152">
    <property type="entry name" value="CHASE8"/>
    <property type="match status" value="1"/>
</dbReference>
<proteinExistence type="predicted"/>
<evidence type="ECO:0000256" key="17">
    <source>
        <dbReference type="ARBA" id="ARBA00070152"/>
    </source>
</evidence>
<keyword evidence="11" id="KW-0067">ATP-binding</keyword>
<dbReference type="SMART" id="SM00387">
    <property type="entry name" value="HATPase_c"/>
    <property type="match status" value="1"/>
</dbReference>
<accession>A0A939GWC5</accession>
<evidence type="ECO:0000256" key="4">
    <source>
        <dbReference type="ARBA" id="ARBA00022475"/>
    </source>
</evidence>
<evidence type="ECO:0000256" key="16">
    <source>
        <dbReference type="ARBA" id="ARBA00058004"/>
    </source>
</evidence>
<dbReference type="CDD" id="cd16922">
    <property type="entry name" value="HATPase_EvgS-ArcB-TorS-like"/>
    <property type="match status" value="1"/>
</dbReference>
<dbReference type="SUPFAM" id="SSF47384">
    <property type="entry name" value="Homodimeric domain of signal transducing histidine kinase"/>
    <property type="match status" value="1"/>
</dbReference>
<evidence type="ECO:0000256" key="18">
    <source>
        <dbReference type="PROSITE-ProRule" id="PRU00110"/>
    </source>
</evidence>
<evidence type="ECO:0000256" key="2">
    <source>
        <dbReference type="ARBA" id="ARBA00004651"/>
    </source>
</evidence>
<dbReference type="SUPFAM" id="SSF52172">
    <property type="entry name" value="CheY-like"/>
    <property type="match status" value="2"/>
</dbReference>
<dbReference type="AlphaFoldDB" id="A0A939GWC5"/>
<evidence type="ECO:0000256" key="9">
    <source>
        <dbReference type="ARBA" id="ARBA00022741"/>
    </source>
</evidence>
<comment type="function">
    <text evidence="16">Member of the two-component regulatory system BvgS/BvgA. Phosphorylates BvgA via a four-step phosphorelay in response to environmental signals.</text>
</comment>
<feature type="domain" description="Histidine kinase" evidence="22">
    <location>
        <begin position="289"/>
        <end position="510"/>
    </location>
</feature>
<dbReference type="InterPro" id="IPR003660">
    <property type="entry name" value="HAMP_dom"/>
</dbReference>
<keyword evidence="8" id="KW-0732">Signal</keyword>
<name>A0A939GWC5_9BURK</name>
<dbReference type="PANTHER" id="PTHR45339">
    <property type="entry name" value="HYBRID SIGNAL TRANSDUCTION HISTIDINE KINASE J"/>
    <property type="match status" value="1"/>
</dbReference>
<keyword evidence="20" id="KW-0175">Coiled coil</keyword>
<dbReference type="EC" id="2.7.13.3" evidence="3"/>
<keyword evidence="15 21" id="KW-0472">Membrane</keyword>
<dbReference type="Pfam" id="PF02518">
    <property type="entry name" value="HATPase_c"/>
    <property type="match status" value="1"/>
</dbReference>
<organism evidence="26 27">
    <name type="scientific">Comamonas denitrificans</name>
    <dbReference type="NCBI Taxonomy" id="117506"/>
    <lineage>
        <taxon>Bacteria</taxon>
        <taxon>Pseudomonadati</taxon>
        <taxon>Pseudomonadota</taxon>
        <taxon>Betaproteobacteria</taxon>
        <taxon>Burkholderiales</taxon>
        <taxon>Comamonadaceae</taxon>
        <taxon>Comamonas</taxon>
    </lineage>
</organism>
<evidence type="ECO:0000256" key="6">
    <source>
        <dbReference type="ARBA" id="ARBA00022679"/>
    </source>
</evidence>
<dbReference type="InterPro" id="IPR004358">
    <property type="entry name" value="Sig_transdc_His_kin-like_C"/>
</dbReference>
<dbReference type="Proteomes" id="UP000664731">
    <property type="component" value="Unassembled WGS sequence"/>
</dbReference>
<dbReference type="InterPro" id="IPR036097">
    <property type="entry name" value="HisK_dim/P_sf"/>
</dbReference>
<protein>
    <recommendedName>
        <fullName evidence="17">Virulence sensor protein BvgS</fullName>
        <ecNumber evidence="3">2.7.13.3</ecNumber>
    </recommendedName>
</protein>
<dbReference type="CDD" id="cd17546">
    <property type="entry name" value="REC_hyHK_CKI1_RcsC-like"/>
    <property type="match status" value="2"/>
</dbReference>
<keyword evidence="5 19" id="KW-0597">Phosphoprotein</keyword>
<dbReference type="InterPro" id="IPR008207">
    <property type="entry name" value="Sig_transdc_His_kin_Hpt_dom"/>
</dbReference>
<evidence type="ECO:0000256" key="12">
    <source>
        <dbReference type="ARBA" id="ARBA00022989"/>
    </source>
</evidence>
<dbReference type="PROSITE" id="PS50110">
    <property type="entry name" value="RESPONSE_REGULATORY"/>
    <property type="match status" value="2"/>
</dbReference>
<keyword evidence="14" id="KW-0843">Virulence</keyword>
<keyword evidence="6" id="KW-0808">Transferase</keyword>
<dbReference type="CDD" id="cd06225">
    <property type="entry name" value="HAMP"/>
    <property type="match status" value="1"/>
</dbReference>
<evidence type="ECO:0000256" key="19">
    <source>
        <dbReference type="PROSITE-ProRule" id="PRU00169"/>
    </source>
</evidence>
<evidence type="ECO:0000259" key="24">
    <source>
        <dbReference type="PROSITE" id="PS50885"/>
    </source>
</evidence>
<dbReference type="PRINTS" id="PR00344">
    <property type="entry name" value="BCTRLSENSOR"/>
</dbReference>
<dbReference type="InterPro" id="IPR001789">
    <property type="entry name" value="Sig_transdc_resp-reg_receiver"/>
</dbReference>
<dbReference type="InterPro" id="IPR005467">
    <property type="entry name" value="His_kinase_dom"/>
</dbReference>
<feature type="domain" description="HPt" evidence="25">
    <location>
        <begin position="849"/>
        <end position="944"/>
    </location>
</feature>
<dbReference type="Pfam" id="PF00072">
    <property type="entry name" value="Response_reg"/>
    <property type="match status" value="2"/>
</dbReference>
<dbReference type="Pfam" id="PF01627">
    <property type="entry name" value="Hpt"/>
    <property type="match status" value="1"/>
</dbReference>
<dbReference type="SMART" id="SM00448">
    <property type="entry name" value="REC"/>
    <property type="match status" value="2"/>
</dbReference>
<dbReference type="InterPro" id="IPR003594">
    <property type="entry name" value="HATPase_dom"/>
</dbReference>
<feature type="modified residue" description="4-aspartylphosphate" evidence="19">
    <location>
        <position position="741"/>
    </location>
</feature>
<comment type="catalytic activity">
    <reaction evidence="1">
        <text>ATP + protein L-histidine = ADP + protein N-phospho-L-histidine.</text>
        <dbReference type="EC" id="2.7.13.3"/>
    </reaction>
</comment>
<dbReference type="GO" id="GO:0005886">
    <property type="term" value="C:plasma membrane"/>
    <property type="evidence" value="ECO:0007669"/>
    <property type="project" value="UniProtKB-SubCell"/>
</dbReference>
<dbReference type="RefSeq" id="WP_207574846.1">
    <property type="nucleotide sequence ID" value="NZ_JAFNME010000009.1"/>
</dbReference>
<dbReference type="Gene3D" id="3.30.565.10">
    <property type="entry name" value="Histidine kinase-like ATPase, C-terminal domain"/>
    <property type="match status" value="1"/>
</dbReference>
<dbReference type="Gene3D" id="3.40.50.2300">
    <property type="match status" value="2"/>
</dbReference>
<dbReference type="FunFam" id="1.10.287.130:FF:000004">
    <property type="entry name" value="Ethylene receptor 1"/>
    <property type="match status" value="1"/>
</dbReference>
<dbReference type="Pfam" id="PF00512">
    <property type="entry name" value="HisKA"/>
    <property type="match status" value="1"/>
</dbReference>
<evidence type="ECO:0000256" key="20">
    <source>
        <dbReference type="SAM" id="Coils"/>
    </source>
</evidence>
<reference evidence="26" key="1">
    <citation type="submission" date="2021-03" db="EMBL/GenBank/DDBJ databases">
        <title>Comamonas denitrificans.</title>
        <authorList>
            <person name="Finster K."/>
        </authorList>
    </citation>
    <scope>NUCLEOTIDE SEQUENCE</scope>
    <source>
        <strain evidence="26">MM2021_4</strain>
    </source>
</reference>
<evidence type="ECO:0000313" key="26">
    <source>
        <dbReference type="EMBL" id="MBO1249324.1"/>
    </source>
</evidence>
<evidence type="ECO:0000256" key="3">
    <source>
        <dbReference type="ARBA" id="ARBA00012438"/>
    </source>
</evidence>
<dbReference type="CDD" id="cd00082">
    <property type="entry name" value="HisKA"/>
    <property type="match status" value="1"/>
</dbReference>
<dbReference type="GO" id="GO:0000155">
    <property type="term" value="F:phosphorelay sensor kinase activity"/>
    <property type="evidence" value="ECO:0007669"/>
    <property type="project" value="InterPro"/>
</dbReference>
<dbReference type="Gene3D" id="1.20.120.160">
    <property type="entry name" value="HPT domain"/>
    <property type="match status" value="1"/>
</dbReference>
<evidence type="ECO:0000256" key="8">
    <source>
        <dbReference type="ARBA" id="ARBA00022729"/>
    </source>
</evidence>
<feature type="domain" description="Response regulatory" evidence="23">
    <location>
        <begin position="689"/>
        <end position="808"/>
    </location>
</feature>
<dbReference type="PROSITE" id="PS50885">
    <property type="entry name" value="HAMP"/>
    <property type="match status" value="1"/>
</dbReference>
<gene>
    <name evidence="26" type="ORF">J1777_05665</name>
</gene>
<evidence type="ECO:0000256" key="21">
    <source>
        <dbReference type="SAM" id="Phobius"/>
    </source>
</evidence>
<feature type="domain" description="Response regulatory" evidence="23">
    <location>
        <begin position="533"/>
        <end position="655"/>
    </location>
</feature>
<keyword evidence="10" id="KW-0418">Kinase</keyword>
<dbReference type="SUPFAM" id="SSF158472">
    <property type="entry name" value="HAMP domain-like"/>
    <property type="match status" value="1"/>
</dbReference>
<keyword evidence="7 21" id="KW-0812">Transmembrane</keyword>
<dbReference type="Pfam" id="PF00672">
    <property type="entry name" value="HAMP"/>
    <property type="match status" value="1"/>
</dbReference>
<evidence type="ECO:0000313" key="27">
    <source>
        <dbReference type="Proteomes" id="UP000664731"/>
    </source>
</evidence>
<dbReference type="InterPro" id="IPR011006">
    <property type="entry name" value="CheY-like_superfamily"/>
</dbReference>
<dbReference type="SUPFAM" id="SSF55874">
    <property type="entry name" value="ATPase domain of HSP90 chaperone/DNA topoisomerase II/histidine kinase"/>
    <property type="match status" value="1"/>
</dbReference>
<dbReference type="SUPFAM" id="SSF47226">
    <property type="entry name" value="Histidine-containing phosphotransfer domain, HPT domain"/>
    <property type="match status" value="1"/>
</dbReference>
<keyword evidence="13" id="KW-0902">Two-component regulatory system</keyword>
<feature type="domain" description="HAMP" evidence="24">
    <location>
        <begin position="196"/>
        <end position="249"/>
    </location>
</feature>
<evidence type="ECO:0000256" key="11">
    <source>
        <dbReference type="ARBA" id="ARBA00022840"/>
    </source>
</evidence>
<keyword evidence="4" id="KW-1003">Cell membrane</keyword>
<evidence type="ECO:0000256" key="13">
    <source>
        <dbReference type="ARBA" id="ARBA00023012"/>
    </source>
</evidence>
<keyword evidence="12 21" id="KW-1133">Transmembrane helix</keyword>
<evidence type="ECO:0000256" key="1">
    <source>
        <dbReference type="ARBA" id="ARBA00000085"/>
    </source>
</evidence>
<evidence type="ECO:0000259" key="25">
    <source>
        <dbReference type="PROSITE" id="PS50894"/>
    </source>
</evidence>
<dbReference type="InterPro" id="IPR003661">
    <property type="entry name" value="HisK_dim/P_dom"/>
</dbReference>
<dbReference type="FunFam" id="3.30.565.10:FF:000010">
    <property type="entry name" value="Sensor histidine kinase RcsC"/>
    <property type="match status" value="1"/>
</dbReference>
<dbReference type="PANTHER" id="PTHR45339:SF1">
    <property type="entry name" value="HYBRID SIGNAL TRANSDUCTION HISTIDINE KINASE J"/>
    <property type="match status" value="1"/>
</dbReference>
<dbReference type="Gene3D" id="6.10.340.10">
    <property type="match status" value="1"/>
</dbReference>
<dbReference type="InterPro" id="IPR036641">
    <property type="entry name" value="HPT_dom_sf"/>
</dbReference>
<evidence type="ECO:0000256" key="10">
    <source>
        <dbReference type="ARBA" id="ARBA00022777"/>
    </source>
</evidence>
<keyword evidence="9" id="KW-0547">Nucleotide-binding</keyword>
<evidence type="ECO:0000256" key="15">
    <source>
        <dbReference type="ARBA" id="ARBA00023136"/>
    </source>
</evidence>
<evidence type="ECO:0000256" key="5">
    <source>
        <dbReference type="ARBA" id="ARBA00022553"/>
    </source>
</evidence>
<keyword evidence="27" id="KW-1185">Reference proteome</keyword>
<feature type="transmembrane region" description="Helical" evidence="21">
    <location>
        <begin position="20"/>
        <end position="39"/>
    </location>
</feature>
<dbReference type="InterPro" id="IPR033417">
    <property type="entry name" value="CHASE8"/>
</dbReference>
<evidence type="ECO:0000259" key="22">
    <source>
        <dbReference type="PROSITE" id="PS50109"/>
    </source>
</evidence>
<dbReference type="Gene3D" id="1.10.287.130">
    <property type="match status" value="1"/>
</dbReference>
<dbReference type="GO" id="GO:0005524">
    <property type="term" value="F:ATP binding"/>
    <property type="evidence" value="ECO:0007669"/>
    <property type="project" value="UniProtKB-KW"/>
</dbReference>
<evidence type="ECO:0000256" key="7">
    <source>
        <dbReference type="ARBA" id="ARBA00022692"/>
    </source>
</evidence>
<sequence length="1034" mass="112743">MFQFLPRALRPQTIRRKLQWGFTAAIVLVLLLTFALMLLQQQRLIRSEWSTALQAQAQLIATNSQAAMTFGDTQEAERLLWSSEGNAAILRARVLIAPYTPGKPPYAEFARTPDIREHASPPPPPQGSGIEFHDEEDHDHLLVWAAIPHADPPATVELLASLQPMRQSIQRTTRETGLTLLAVLLLFLWVSHRAARRIARPLLRLNQLMGKVADNPALTERANAHGHDELAQLGRSLNDMIERLQKRDQELQQYRENLETLVEHRTQALQHATAEAQAASRAKSDFLARMSHEIRTPMNAIVGLSKLLLKTELTAHQRDYQEKVIAASDMLLGLINDILDYSRIEAGKLEVEHIDFEIDQLMGSLVGQMALRAQQKGLELLLQSDPHIPKILRGDPLRLTQVLVNLTSNAIKFTEFGEVIIRIQLQAHTQTGVRLEFSVTDSGMGIPANRLGQLFTPFTQVDDSITRRFGGTGLGLAICRQLVELMGGQIHATSQEGQGSRFFFTLELPVARRAQPLLPPNSSAATSPLSGKRVLVVDDNASAREILHATLVQFGIQADVVDSGPACLQRLQQANAAGTPYHLVLLDWLMPGMDGIEVARHIQAANLSAGLPGILMVTAGSYEKLSPQAAQVGLQHILTKPVSPTALHAAMCQALLSPTASPTSPTSPASPTPAAPASRFDFSAIAGARVLLVDDVELNRTVALAFLEETGVQVEIAIDGHDAVTKIQTAPPQHYDLVLMDIQMPVMDGLTATQTIRQEARFNHLPIIAMTAHAMEGDRQRSLDAGMQDHLTKPIHLEALYAALLRWIAPRTDASTGTPAHSSVPSAATTIPTLPGIDTAVGLAHCLGRPDLYLRILDNFVREFADSAPRIQAALTSGPPHDWPTARRIAHSLKSAAATLGAATLADAARVLENAYAAQQAATPTEWDAMHAELTRVLALLSALRPPSPPASATQTPVAAAADALIALLDHLAECLRNDDASALRLVGQLPPLLPHNHHAALEELELIREKIEDVEYEEALNFLLSLRKQLLNK</sequence>
<dbReference type="PROSITE" id="PS50109">
    <property type="entry name" value="HIS_KIN"/>
    <property type="match status" value="1"/>
</dbReference>
<dbReference type="SMART" id="SM00388">
    <property type="entry name" value="HisKA"/>
    <property type="match status" value="1"/>
</dbReference>
<feature type="modified residue" description="4-aspartylphosphate" evidence="19">
    <location>
        <position position="587"/>
    </location>
</feature>
<dbReference type="EMBL" id="JAFNME010000009">
    <property type="protein sequence ID" value="MBO1249324.1"/>
    <property type="molecule type" value="Genomic_DNA"/>
</dbReference>
<dbReference type="InterPro" id="IPR036890">
    <property type="entry name" value="HATPase_C_sf"/>
</dbReference>
<comment type="caution">
    <text evidence="26">The sequence shown here is derived from an EMBL/GenBank/DDBJ whole genome shotgun (WGS) entry which is preliminary data.</text>
</comment>